<keyword evidence="3" id="KW-0732">Signal</keyword>
<keyword evidence="4" id="KW-1133">Transmembrane helix</keyword>
<organism evidence="6">
    <name type="scientific">marine sediment metagenome</name>
    <dbReference type="NCBI Taxonomy" id="412755"/>
    <lineage>
        <taxon>unclassified sequences</taxon>
        <taxon>metagenomes</taxon>
        <taxon>ecological metagenomes</taxon>
    </lineage>
</organism>
<comment type="caution">
    <text evidence="6">The sequence shown here is derived from an EMBL/GenBank/DDBJ whole genome shotgun (WGS) entry which is preliminary data.</text>
</comment>
<dbReference type="Pfam" id="PF24517">
    <property type="entry name" value="CBM96"/>
    <property type="match status" value="1"/>
</dbReference>
<keyword evidence="4" id="KW-0472">Membrane</keyword>
<comment type="subcellular location">
    <subcellularLocation>
        <location evidence="1">Secreted</location>
    </subcellularLocation>
</comment>
<evidence type="ECO:0000256" key="4">
    <source>
        <dbReference type="SAM" id="Phobius"/>
    </source>
</evidence>
<evidence type="ECO:0000256" key="3">
    <source>
        <dbReference type="ARBA" id="ARBA00022729"/>
    </source>
</evidence>
<proteinExistence type="predicted"/>
<dbReference type="InterPro" id="IPR055372">
    <property type="entry name" value="CBM96"/>
</dbReference>
<sequence length="216" mass="24321">MNLRGEFRTHHGLFILKQLKVYATIFQIPVNERRVLSASVSTYWYNFLINTWLTVKVGTADNGWSEISITWNNAPYYYYEIIATASITDMEYFDFDVLDYIPASGEFSIIIFEYSNTGESLQSDSSENDFLPDPPVLTIEYELILADYLPYIIGGVVGGIGGVGAIIGVVIYLKRKKRAKEPIIIQKPLPKFCTNCGTPVEGDFCTNCGKPINKII</sequence>
<reference evidence="6" key="1">
    <citation type="journal article" date="2015" name="Nature">
        <title>Complex archaea that bridge the gap between prokaryotes and eukaryotes.</title>
        <authorList>
            <person name="Spang A."/>
            <person name="Saw J.H."/>
            <person name="Jorgensen S.L."/>
            <person name="Zaremba-Niedzwiedzka K."/>
            <person name="Martijn J."/>
            <person name="Lind A.E."/>
            <person name="van Eijk R."/>
            <person name="Schleper C."/>
            <person name="Guy L."/>
            <person name="Ettema T.J."/>
        </authorList>
    </citation>
    <scope>NUCLEOTIDE SEQUENCE</scope>
</reference>
<evidence type="ECO:0000256" key="1">
    <source>
        <dbReference type="ARBA" id="ARBA00004613"/>
    </source>
</evidence>
<accession>A0A0F9R5G5</accession>
<protein>
    <recommendedName>
        <fullName evidence="5">Carbohydrate-binding module family 96 domain-containing protein</fullName>
    </recommendedName>
</protein>
<dbReference type="NCBIfam" id="NF033679">
    <property type="entry name" value="DNRLRE_dom"/>
    <property type="match status" value="1"/>
</dbReference>
<evidence type="ECO:0000256" key="2">
    <source>
        <dbReference type="ARBA" id="ARBA00022525"/>
    </source>
</evidence>
<gene>
    <name evidence="6" type="ORF">LCGC14_0934500</name>
</gene>
<keyword evidence="2" id="KW-0964">Secreted</keyword>
<evidence type="ECO:0000259" key="5">
    <source>
        <dbReference type="Pfam" id="PF24517"/>
    </source>
</evidence>
<name>A0A0F9R5G5_9ZZZZ</name>
<evidence type="ECO:0000313" key="6">
    <source>
        <dbReference type="EMBL" id="KKN20541.1"/>
    </source>
</evidence>
<dbReference type="GO" id="GO:0005576">
    <property type="term" value="C:extracellular region"/>
    <property type="evidence" value="ECO:0007669"/>
    <property type="project" value="UniProtKB-SubCell"/>
</dbReference>
<dbReference type="AlphaFoldDB" id="A0A0F9R5G5"/>
<feature type="domain" description="Carbohydrate-binding module family 96" evidence="5">
    <location>
        <begin position="54"/>
        <end position="140"/>
    </location>
</feature>
<keyword evidence="4" id="KW-0812">Transmembrane</keyword>
<dbReference type="EMBL" id="LAZR01003232">
    <property type="protein sequence ID" value="KKN20541.1"/>
    <property type="molecule type" value="Genomic_DNA"/>
</dbReference>
<feature type="transmembrane region" description="Helical" evidence="4">
    <location>
        <begin position="148"/>
        <end position="173"/>
    </location>
</feature>